<dbReference type="InterPro" id="IPR036097">
    <property type="entry name" value="HisK_dim/P_sf"/>
</dbReference>
<reference evidence="10 11" key="1">
    <citation type="submission" date="2023-10" db="EMBL/GenBank/DDBJ databases">
        <title>Hymenobacter endophyticus sp. nov., an isolate from the leaf tissues of wheat.</title>
        <authorList>
            <person name="Dai Y."/>
        </authorList>
    </citation>
    <scope>NUCLEOTIDE SEQUENCE [LARGE SCALE GENOMIC DNA]</scope>
    <source>
        <strain evidence="10 11">ZK17L-C2</strain>
    </source>
</reference>
<evidence type="ECO:0000256" key="4">
    <source>
        <dbReference type="ARBA" id="ARBA00022679"/>
    </source>
</evidence>
<dbReference type="Pfam" id="PF00512">
    <property type="entry name" value="HisKA"/>
    <property type="match status" value="1"/>
</dbReference>
<dbReference type="EC" id="2.7.13.3" evidence="2"/>
<keyword evidence="4" id="KW-0808">Transferase</keyword>
<protein>
    <recommendedName>
        <fullName evidence="2">histidine kinase</fullName>
        <ecNumber evidence="2">2.7.13.3</ecNumber>
    </recommendedName>
</protein>
<evidence type="ECO:0000313" key="11">
    <source>
        <dbReference type="Proteomes" id="UP001250698"/>
    </source>
</evidence>
<dbReference type="PANTHER" id="PTHR45436:SF5">
    <property type="entry name" value="SENSOR HISTIDINE KINASE TRCS"/>
    <property type="match status" value="1"/>
</dbReference>
<feature type="domain" description="Histidine kinase" evidence="9">
    <location>
        <begin position="219"/>
        <end position="396"/>
    </location>
</feature>
<name>A0ABU3TJ57_9BACT</name>
<keyword evidence="11" id="KW-1185">Reference proteome</keyword>
<evidence type="ECO:0000256" key="1">
    <source>
        <dbReference type="ARBA" id="ARBA00000085"/>
    </source>
</evidence>
<feature type="transmembrane region" description="Helical" evidence="8">
    <location>
        <begin position="137"/>
        <end position="161"/>
    </location>
</feature>
<gene>
    <name evidence="10" type="ORF">ROI90_13425</name>
</gene>
<feature type="transmembrane region" description="Helical" evidence="8">
    <location>
        <begin position="7"/>
        <end position="30"/>
    </location>
</feature>
<evidence type="ECO:0000256" key="8">
    <source>
        <dbReference type="SAM" id="Phobius"/>
    </source>
</evidence>
<keyword evidence="8" id="KW-0472">Membrane</keyword>
<dbReference type="SMART" id="SM00388">
    <property type="entry name" value="HisKA"/>
    <property type="match status" value="1"/>
</dbReference>
<dbReference type="SMART" id="SM00387">
    <property type="entry name" value="HATPase_c"/>
    <property type="match status" value="1"/>
</dbReference>
<comment type="caution">
    <text evidence="10">The sequence shown here is derived from an EMBL/GenBank/DDBJ whole genome shotgun (WGS) entry which is preliminary data.</text>
</comment>
<dbReference type="InterPro" id="IPR005467">
    <property type="entry name" value="His_kinase_dom"/>
</dbReference>
<proteinExistence type="predicted"/>
<comment type="catalytic activity">
    <reaction evidence="1">
        <text>ATP + protein L-histidine = ADP + protein N-phospho-L-histidine.</text>
        <dbReference type="EC" id="2.7.13.3"/>
    </reaction>
</comment>
<dbReference type="PANTHER" id="PTHR45436">
    <property type="entry name" value="SENSOR HISTIDINE KINASE YKOH"/>
    <property type="match status" value="1"/>
</dbReference>
<evidence type="ECO:0000313" key="10">
    <source>
        <dbReference type="EMBL" id="MDU0371403.1"/>
    </source>
</evidence>
<evidence type="ECO:0000256" key="2">
    <source>
        <dbReference type="ARBA" id="ARBA00012438"/>
    </source>
</evidence>
<dbReference type="Gene3D" id="1.10.287.130">
    <property type="match status" value="1"/>
</dbReference>
<dbReference type="InterPro" id="IPR050428">
    <property type="entry name" value="TCS_sensor_his_kinase"/>
</dbReference>
<sequence>MKLNYRYTIAYAVITLFVLAVGFTIVYGAMSRSVTQTTIGKLRHLNATVGRQLASGRDYSAHPARAQVQIRRLASADTAAHDQQVRVREEWVPALQSTASVVRLTTYPRIGGQRYGITSQAVVVIPSDEYLTGIMLVFAWTFVFLLALVVILSEVISWYILKPFNALLRGIERFQLSQKTTISLQPSRTLEFNVLNEFLMKMTRQAQRDYQGLQEFSENASHELQTPIASMKAQVELLMDSELTQKQLLMLTGIHDQLERLAKINQALTLLAKLEHYEAYPAPLTDLSQLVPATEATFADLAEMKGLRTTQHVAPGVRVPLDEALAQLLLNNLFSNAIRHNLPGGEIEVTLTPAALELRNTGLPPLLPVAELFGRFKKGNAALDSIGIGLAIVQRIGALYHHQLAYTFADGWHCLRVEFAPPAAAVEAGS</sequence>
<evidence type="ECO:0000256" key="6">
    <source>
        <dbReference type="ARBA" id="ARBA00022777"/>
    </source>
</evidence>
<dbReference type="GO" id="GO:0016301">
    <property type="term" value="F:kinase activity"/>
    <property type="evidence" value="ECO:0007669"/>
    <property type="project" value="UniProtKB-KW"/>
</dbReference>
<dbReference type="EMBL" id="JAWDJT010000008">
    <property type="protein sequence ID" value="MDU0371403.1"/>
    <property type="molecule type" value="Genomic_DNA"/>
</dbReference>
<dbReference type="SUPFAM" id="SSF55874">
    <property type="entry name" value="ATPase domain of HSP90 chaperone/DNA topoisomerase II/histidine kinase"/>
    <property type="match status" value="1"/>
</dbReference>
<evidence type="ECO:0000256" key="5">
    <source>
        <dbReference type="ARBA" id="ARBA00022692"/>
    </source>
</evidence>
<dbReference type="RefSeq" id="WP_315998864.1">
    <property type="nucleotide sequence ID" value="NZ_JAWDJT010000008.1"/>
</dbReference>
<dbReference type="InterPro" id="IPR003661">
    <property type="entry name" value="HisK_dim/P_dom"/>
</dbReference>
<dbReference type="Pfam" id="PF02518">
    <property type="entry name" value="HATPase_c"/>
    <property type="match status" value="1"/>
</dbReference>
<organism evidence="10 11">
    <name type="scientific">Hymenobacter endophyticus</name>
    <dbReference type="NCBI Taxonomy" id="3076335"/>
    <lineage>
        <taxon>Bacteria</taxon>
        <taxon>Pseudomonadati</taxon>
        <taxon>Bacteroidota</taxon>
        <taxon>Cytophagia</taxon>
        <taxon>Cytophagales</taxon>
        <taxon>Hymenobacteraceae</taxon>
        <taxon>Hymenobacter</taxon>
    </lineage>
</organism>
<dbReference type="InterPro" id="IPR003594">
    <property type="entry name" value="HATPase_dom"/>
</dbReference>
<dbReference type="InterPro" id="IPR036890">
    <property type="entry name" value="HATPase_C_sf"/>
</dbReference>
<dbReference type="PROSITE" id="PS50109">
    <property type="entry name" value="HIS_KIN"/>
    <property type="match status" value="1"/>
</dbReference>
<dbReference type="SUPFAM" id="SSF47384">
    <property type="entry name" value="Homodimeric domain of signal transducing histidine kinase"/>
    <property type="match status" value="1"/>
</dbReference>
<dbReference type="Gene3D" id="3.30.565.10">
    <property type="entry name" value="Histidine kinase-like ATPase, C-terminal domain"/>
    <property type="match status" value="1"/>
</dbReference>
<keyword evidence="3" id="KW-0597">Phosphoprotein</keyword>
<evidence type="ECO:0000256" key="3">
    <source>
        <dbReference type="ARBA" id="ARBA00022553"/>
    </source>
</evidence>
<accession>A0ABU3TJ57</accession>
<evidence type="ECO:0000256" key="7">
    <source>
        <dbReference type="ARBA" id="ARBA00022989"/>
    </source>
</evidence>
<keyword evidence="6 10" id="KW-0418">Kinase</keyword>
<dbReference type="Proteomes" id="UP001250698">
    <property type="component" value="Unassembled WGS sequence"/>
</dbReference>
<keyword evidence="5 8" id="KW-0812">Transmembrane</keyword>
<keyword evidence="7 8" id="KW-1133">Transmembrane helix</keyword>
<evidence type="ECO:0000259" key="9">
    <source>
        <dbReference type="PROSITE" id="PS50109"/>
    </source>
</evidence>
<dbReference type="CDD" id="cd00082">
    <property type="entry name" value="HisKA"/>
    <property type="match status" value="1"/>
</dbReference>